<dbReference type="Proteomes" id="UP000557217">
    <property type="component" value="Unassembled WGS sequence"/>
</dbReference>
<dbReference type="RefSeq" id="WP_096550215.1">
    <property type="nucleotide sequence ID" value="NZ_AP018335.1"/>
</dbReference>
<gene>
    <name evidence="1" type="ORF">HNR36_000350</name>
</gene>
<evidence type="ECO:0000313" key="1">
    <source>
        <dbReference type="EMBL" id="MBB5147968.1"/>
    </source>
</evidence>
<comment type="caution">
    <text evidence="1">The sequence shown here is derived from an EMBL/GenBank/DDBJ whole genome shotgun (WGS) entry which is preliminary data.</text>
</comment>
<proteinExistence type="predicted"/>
<dbReference type="GO" id="GO:0003676">
    <property type="term" value="F:nucleic acid binding"/>
    <property type="evidence" value="ECO:0007669"/>
    <property type="project" value="InterPro"/>
</dbReference>
<keyword evidence="2" id="KW-1185">Reference proteome</keyword>
<dbReference type="InterPro" id="IPR011856">
    <property type="entry name" value="tRNA_endonuc-like_dom_sf"/>
</dbReference>
<sequence>MAGYIFALQSKNKKESEIKNVLNKVIQSGVYSTNLNINKEEWNTPQEGTIADYLSMKEGDNVYFFIDRKIYGVGKLVNIKGDCKFLNFPGADIPKVEKYELLKSKMILDKNENLKNRFICTFEPAPYFFTEGIDTDDVLSSNPSAFKMLRVFANLSFIKIDDVENKALLDIILKRNENEIKKPNNIIEVSKDVHERIKEIYNDDYKITANNILKLASNGETIKHEMAIEAGIIDYIMNNRNGIFGSWDYISHQVVASPFKPVYYMDKMDIFGYRYIPGFNTISRYLMIEIKKDTATTEVVHQAMKYVDWINQEYSFGDYNMIEAFIVAKDFPKEVIKLKDSIGKRNFIQGRRPPITAEWSNLKLIKYKFNQDLSILEFEEVK</sequence>
<evidence type="ECO:0000313" key="2">
    <source>
        <dbReference type="Proteomes" id="UP000557217"/>
    </source>
</evidence>
<reference evidence="1 2" key="1">
    <citation type="submission" date="2020-08" db="EMBL/GenBank/DDBJ databases">
        <title>Genomic Encyclopedia of Type Strains, Phase IV (KMG-IV): sequencing the most valuable type-strain genomes for metagenomic binning, comparative biology and taxonomic classification.</title>
        <authorList>
            <person name="Goeker M."/>
        </authorList>
    </citation>
    <scope>NUCLEOTIDE SEQUENCE [LARGE SCALE GENOMIC DNA]</scope>
    <source>
        <strain evidence="1 2">DSM 10633</strain>
    </source>
</reference>
<dbReference type="Gene3D" id="3.40.1350.10">
    <property type="match status" value="1"/>
</dbReference>
<organism evidence="1 2">
    <name type="scientific">Ureibacillus thermosphaericus</name>
    <dbReference type="NCBI Taxonomy" id="51173"/>
    <lineage>
        <taxon>Bacteria</taxon>
        <taxon>Bacillati</taxon>
        <taxon>Bacillota</taxon>
        <taxon>Bacilli</taxon>
        <taxon>Bacillales</taxon>
        <taxon>Caryophanaceae</taxon>
        <taxon>Ureibacillus</taxon>
    </lineage>
</organism>
<dbReference type="AlphaFoldDB" id="A0A840PUX2"/>
<protein>
    <submittedName>
        <fullName evidence="1">Uncharacterized protein</fullName>
    </submittedName>
</protein>
<dbReference type="EMBL" id="JACHGZ010000002">
    <property type="protein sequence ID" value="MBB5147968.1"/>
    <property type="molecule type" value="Genomic_DNA"/>
</dbReference>
<name>A0A840PUX2_URETH</name>
<accession>A0A840PUX2</accession>